<dbReference type="InterPro" id="IPR000522">
    <property type="entry name" value="ABC_transptr_permease_BtuC"/>
</dbReference>
<keyword evidence="3" id="KW-0813">Transport</keyword>
<keyword evidence="4" id="KW-1003">Cell membrane</keyword>
<evidence type="ECO:0000256" key="4">
    <source>
        <dbReference type="ARBA" id="ARBA00022475"/>
    </source>
</evidence>
<accession>A0ABU8MLE7</accession>
<evidence type="ECO:0000256" key="7">
    <source>
        <dbReference type="ARBA" id="ARBA00023136"/>
    </source>
</evidence>
<feature type="transmembrane region" description="Helical" evidence="8">
    <location>
        <begin position="106"/>
        <end position="127"/>
    </location>
</feature>
<gene>
    <name evidence="9" type="ORF">WCD74_10155</name>
</gene>
<evidence type="ECO:0000313" key="9">
    <source>
        <dbReference type="EMBL" id="MEJ2868128.1"/>
    </source>
</evidence>
<feature type="transmembrane region" description="Helical" evidence="8">
    <location>
        <begin position="167"/>
        <end position="190"/>
    </location>
</feature>
<evidence type="ECO:0000256" key="8">
    <source>
        <dbReference type="SAM" id="Phobius"/>
    </source>
</evidence>
<feature type="transmembrane region" description="Helical" evidence="8">
    <location>
        <begin position="218"/>
        <end position="239"/>
    </location>
</feature>
<feature type="transmembrane region" description="Helical" evidence="8">
    <location>
        <begin position="133"/>
        <end position="155"/>
    </location>
</feature>
<keyword evidence="10" id="KW-1185">Reference proteome</keyword>
<keyword evidence="5 8" id="KW-0812">Transmembrane</keyword>
<comment type="subcellular location">
    <subcellularLocation>
        <location evidence="1">Cell membrane</location>
        <topology evidence="1">Multi-pass membrane protein</topology>
    </subcellularLocation>
</comment>
<proteinExistence type="inferred from homology"/>
<organism evidence="9 10">
    <name type="scientific">Actinomycetospora aurantiaca</name>
    <dbReference type="NCBI Taxonomy" id="3129233"/>
    <lineage>
        <taxon>Bacteria</taxon>
        <taxon>Bacillati</taxon>
        <taxon>Actinomycetota</taxon>
        <taxon>Actinomycetes</taxon>
        <taxon>Pseudonocardiales</taxon>
        <taxon>Pseudonocardiaceae</taxon>
        <taxon>Actinomycetospora</taxon>
    </lineage>
</organism>
<dbReference type="PANTHER" id="PTHR30472">
    <property type="entry name" value="FERRIC ENTEROBACTIN TRANSPORT SYSTEM PERMEASE PROTEIN"/>
    <property type="match status" value="1"/>
</dbReference>
<evidence type="ECO:0000313" key="10">
    <source>
        <dbReference type="Proteomes" id="UP001385809"/>
    </source>
</evidence>
<dbReference type="RefSeq" id="WP_337694724.1">
    <property type="nucleotide sequence ID" value="NZ_JBBEGN010000003.1"/>
</dbReference>
<feature type="transmembrane region" description="Helical" evidence="8">
    <location>
        <begin position="74"/>
        <end position="94"/>
    </location>
</feature>
<evidence type="ECO:0000256" key="6">
    <source>
        <dbReference type="ARBA" id="ARBA00022989"/>
    </source>
</evidence>
<reference evidence="9 10" key="1">
    <citation type="submission" date="2024-03" db="EMBL/GenBank/DDBJ databases">
        <title>Actinomycetospora sp. OC33-EN08, a novel actinomycete isolated from wild orchid (Aerides multiflora).</title>
        <authorList>
            <person name="Suriyachadkun C."/>
        </authorList>
    </citation>
    <scope>NUCLEOTIDE SEQUENCE [LARGE SCALE GENOMIC DNA]</scope>
    <source>
        <strain evidence="9 10">OC33-EN08</strain>
    </source>
</reference>
<feature type="transmembrane region" description="Helical" evidence="8">
    <location>
        <begin position="330"/>
        <end position="347"/>
    </location>
</feature>
<comment type="similarity">
    <text evidence="2">Belongs to the binding-protein-dependent transport system permease family. FecCD subfamily.</text>
</comment>
<dbReference type="EMBL" id="JBBEGN010000003">
    <property type="protein sequence ID" value="MEJ2868128.1"/>
    <property type="molecule type" value="Genomic_DNA"/>
</dbReference>
<name>A0ABU8MLE7_9PSEU</name>
<dbReference type="PANTHER" id="PTHR30472:SF1">
    <property type="entry name" value="FE(3+) DICITRATE TRANSPORT SYSTEM PERMEASE PROTEIN FECC-RELATED"/>
    <property type="match status" value="1"/>
</dbReference>
<dbReference type="Gene3D" id="1.10.3470.10">
    <property type="entry name" value="ABC transporter involved in vitamin B12 uptake, BtuC"/>
    <property type="match status" value="1"/>
</dbReference>
<feature type="transmembrane region" description="Helical" evidence="8">
    <location>
        <begin position="259"/>
        <end position="280"/>
    </location>
</feature>
<sequence>MTATPTATSAPEAPATRRGSGVATTLLVAAVLLVAVVASLAIGPRALPPSVVLDALTAFDPTNPDHLVVTEVRLPRTVVGLLAGLALGPAGVLAQGLTRNPIAEPGILGLNTGAALAVVLAIGLLGIRSLTAYVWFGFLGAGLAAVIVAGVAGIGRSGTVSRGATSPATLALAGAALTAGLGSVTTAILLTDPDAFEDYRFWQVGSLAGRDLGIAGQAAPFVLAGLAVALLCGPTLNALALGDDVARSFGRRVERDRAVCGIALVVLAGSATAVAGPIAFVGLTVPHLVRVLTGPDHRRLLPVSALVAPTLLLVADVVGRVVASPREVQVGIVTAVLGAPVFIWFVRRKRFVR</sequence>
<dbReference type="CDD" id="cd06550">
    <property type="entry name" value="TM_ABC_iron-siderophores_like"/>
    <property type="match status" value="1"/>
</dbReference>
<dbReference type="SUPFAM" id="SSF81345">
    <property type="entry name" value="ABC transporter involved in vitamin B12 uptake, BtuC"/>
    <property type="match status" value="1"/>
</dbReference>
<evidence type="ECO:0000256" key="5">
    <source>
        <dbReference type="ARBA" id="ARBA00022692"/>
    </source>
</evidence>
<keyword evidence="6 8" id="KW-1133">Transmembrane helix</keyword>
<feature type="transmembrane region" description="Helical" evidence="8">
    <location>
        <begin position="21"/>
        <end position="42"/>
    </location>
</feature>
<dbReference type="InterPro" id="IPR037294">
    <property type="entry name" value="ABC_BtuC-like"/>
</dbReference>
<dbReference type="Pfam" id="PF01032">
    <property type="entry name" value="FecCD"/>
    <property type="match status" value="1"/>
</dbReference>
<evidence type="ECO:0000256" key="3">
    <source>
        <dbReference type="ARBA" id="ARBA00022448"/>
    </source>
</evidence>
<protein>
    <submittedName>
        <fullName evidence="9">Iron chelate uptake ABC transporter family permease subunit</fullName>
    </submittedName>
</protein>
<evidence type="ECO:0000256" key="2">
    <source>
        <dbReference type="ARBA" id="ARBA00007935"/>
    </source>
</evidence>
<evidence type="ECO:0000256" key="1">
    <source>
        <dbReference type="ARBA" id="ARBA00004651"/>
    </source>
</evidence>
<keyword evidence="7 8" id="KW-0472">Membrane</keyword>
<comment type="caution">
    <text evidence="9">The sequence shown here is derived from an EMBL/GenBank/DDBJ whole genome shotgun (WGS) entry which is preliminary data.</text>
</comment>
<dbReference type="Proteomes" id="UP001385809">
    <property type="component" value="Unassembled WGS sequence"/>
</dbReference>